<reference evidence="3 5" key="2">
    <citation type="submission" date="2024-07" db="EMBL/GenBank/DDBJ databases">
        <authorList>
            <person name="Akdeniz Z."/>
        </authorList>
    </citation>
    <scope>NUCLEOTIDE SEQUENCE [LARGE SCALE GENOMIC DNA]</scope>
</reference>
<dbReference type="Proteomes" id="UP001642409">
    <property type="component" value="Unassembled WGS sequence"/>
</dbReference>
<sequence>MCINCAIVLETPVEPTQSFRYDIDQPEIGATFSGFKHQPNQGVIQNRSRVVQLEIAVIHIDFQLRAVTSSCLSLEKKRSIARIIILHFFANARFILEITDITMFQEVLNESCEFTGSSIARMWRAHVQNVVRT</sequence>
<evidence type="ECO:0000313" key="5">
    <source>
        <dbReference type="Proteomes" id="UP001642409"/>
    </source>
</evidence>
<organism evidence="2">
    <name type="scientific">Hexamita inflata</name>
    <dbReference type="NCBI Taxonomy" id="28002"/>
    <lineage>
        <taxon>Eukaryota</taxon>
        <taxon>Metamonada</taxon>
        <taxon>Diplomonadida</taxon>
        <taxon>Hexamitidae</taxon>
        <taxon>Hexamitinae</taxon>
        <taxon>Hexamita</taxon>
    </lineage>
</organism>
<proteinExistence type="predicted"/>
<evidence type="ECO:0000313" key="3">
    <source>
        <dbReference type="EMBL" id="CAL6109563.1"/>
    </source>
</evidence>
<keyword evidence="5" id="KW-1185">Reference proteome</keyword>
<evidence type="ECO:0000313" key="2">
    <source>
        <dbReference type="EMBL" id="CAI9968773.1"/>
    </source>
</evidence>
<comment type="caution">
    <text evidence="2">The sequence shown here is derived from an EMBL/GenBank/DDBJ whole genome shotgun (WGS) entry which is preliminary data.</text>
</comment>
<evidence type="ECO:0000313" key="1">
    <source>
        <dbReference type="EMBL" id="CAI9968770.1"/>
    </source>
</evidence>
<dbReference type="EMBL" id="CAXDID020000671">
    <property type="protein sequence ID" value="CAL6109563.1"/>
    <property type="molecule type" value="Genomic_DNA"/>
</dbReference>
<dbReference type="EMBL" id="CAXDID020000671">
    <property type="protein sequence ID" value="CAL6109569.1"/>
    <property type="molecule type" value="Genomic_DNA"/>
</dbReference>
<evidence type="ECO:0000313" key="4">
    <source>
        <dbReference type="EMBL" id="CAL6109569.1"/>
    </source>
</evidence>
<gene>
    <name evidence="1" type="ORF">HINF_LOCUS56415</name>
    <name evidence="2" type="ORF">HINF_LOCUS56418</name>
    <name evidence="3" type="ORF">HINF_LOCUS75505</name>
    <name evidence="4" type="ORF">HINF_LOCUS75508</name>
</gene>
<dbReference type="AlphaFoldDB" id="A0AA86VJW0"/>
<dbReference type="EMBL" id="CATOUU010001048">
    <property type="protein sequence ID" value="CAI9968773.1"/>
    <property type="molecule type" value="Genomic_DNA"/>
</dbReference>
<protein>
    <submittedName>
        <fullName evidence="3">Hypothetical_protein</fullName>
    </submittedName>
</protein>
<dbReference type="EMBL" id="CATOUU010001048">
    <property type="protein sequence ID" value="CAI9968770.1"/>
    <property type="molecule type" value="Genomic_DNA"/>
</dbReference>
<name>A0AA86VJW0_9EUKA</name>
<accession>A0AA86VJW0</accession>
<reference evidence="2" key="1">
    <citation type="submission" date="2023-06" db="EMBL/GenBank/DDBJ databases">
        <authorList>
            <person name="Kurt Z."/>
        </authorList>
    </citation>
    <scope>NUCLEOTIDE SEQUENCE</scope>
</reference>